<dbReference type="AlphaFoldDB" id="A0A0R3UEJ8"/>
<reference evidence="1 2" key="1">
    <citation type="submission" date="2018-10" db="EMBL/GenBank/DDBJ databases">
        <authorList>
            <consortium name="Pathogen Informatics"/>
        </authorList>
    </citation>
    <scope>NUCLEOTIDE SEQUENCE [LARGE SCALE GENOMIC DNA]</scope>
</reference>
<protein>
    <submittedName>
        <fullName evidence="3">ARID domain-containing protein</fullName>
    </submittedName>
</protein>
<proteinExistence type="predicted"/>
<gene>
    <name evidence="1" type="ORF">MCOS_LOCUS5435</name>
</gene>
<dbReference type="Proteomes" id="UP000267029">
    <property type="component" value="Unassembled WGS sequence"/>
</dbReference>
<dbReference type="EMBL" id="UXSR01005194">
    <property type="protein sequence ID" value="VDD79432.1"/>
    <property type="molecule type" value="Genomic_DNA"/>
</dbReference>
<organism evidence="3">
    <name type="scientific">Mesocestoides corti</name>
    <name type="common">Flatworm</name>
    <dbReference type="NCBI Taxonomy" id="53468"/>
    <lineage>
        <taxon>Eukaryota</taxon>
        <taxon>Metazoa</taxon>
        <taxon>Spiralia</taxon>
        <taxon>Lophotrochozoa</taxon>
        <taxon>Platyhelminthes</taxon>
        <taxon>Cestoda</taxon>
        <taxon>Eucestoda</taxon>
        <taxon>Cyclophyllidea</taxon>
        <taxon>Mesocestoididae</taxon>
        <taxon>Mesocestoides</taxon>
    </lineage>
</organism>
<name>A0A0R3UEJ8_MESCO</name>
<sequence>MPTSKRTNKTSGFSDVPGLAVGALKRGEMSSRQEDIDYREMADIYRTFCPPLVNRRCRKLQVIDPDIVKFVSDFSQQQAKQMGVPAWLSKKVLYPDAMTISKVRGQKAGGTSYFLPRYLDSREIKNLLTEMEEDPHMDISVMSTLESSGEKVVLRSPEGHDAVIAPKRATFFNQGLLQLGKDLRRAEKKTAGSFASRKVHYPPTYKAHSTTDTSVIPPSADPRYSNLPFGLVQESLKEPPRVYTRTRKKALQGHLFEANANFNSAIRFALPEHLGNLSGLNVLQYIQQFCSVKSDLRDVLIHRYQNTSNWERKAPFDMVKEHARTALLGMINEDELDDFMGYFKFSDGFTLNRQVYVKIMALIFRIYGSRLAEVDKDFWRFCAAPLEYVDFRGLLDRLLDVELTPNLRKLLVKLTQIAVEFHLT</sequence>
<keyword evidence="2" id="KW-1185">Reference proteome</keyword>
<reference evidence="3" key="2">
    <citation type="submission" date="2019-11" db="UniProtKB">
        <authorList>
            <consortium name="WormBaseParasite"/>
        </authorList>
    </citation>
    <scope>IDENTIFICATION</scope>
</reference>
<evidence type="ECO:0000313" key="2">
    <source>
        <dbReference type="Proteomes" id="UP000267029"/>
    </source>
</evidence>
<dbReference type="OrthoDB" id="10021598at2759"/>
<evidence type="ECO:0000313" key="3">
    <source>
        <dbReference type="WBParaSite" id="MCU_000439-RA"/>
    </source>
</evidence>
<accession>A0A0R3UEJ8</accession>
<evidence type="ECO:0000313" key="1">
    <source>
        <dbReference type="EMBL" id="VDD79432.1"/>
    </source>
</evidence>
<dbReference type="WBParaSite" id="MCU_000439-RA">
    <property type="protein sequence ID" value="MCU_000439-RA"/>
    <property type="gene ID" value="MCU_000439"/>
</dbReference>